<dbReference type="EMBL" id="CM016762">
    <property type="protein sequence ID" value="TMS32295.1"/>
    <property type="molecule type" value="Genomic_DNA"/>
</dbReference>
<name>A0A4U8UJQ8_STECR</name>
<dbReference type="Proteomes" id="UP000298663">
    <property type="component" value="Chromosome X"/>
</dbReference>
<dbReference type="AlphaFoldDB" id="A0A4U8UJQ8"/>
<gene>
    <name evidence="1" type="ORF">L596_000156</name>
</gene>
<accession>A0A4U8UJQ8</accession>
<evidence type="ECO:0000313" key="2">
    <source>
        <dbReference type="Proteomes" id="UP000298663"/>
    </source>
</evidence>
<proteinExistence type="predicted"/>
<evidence type="ECO:0000313" key="1">
    <source>
        <dbReference type="EMBL" id="TMS32295.1"/>
    </source>
</evidence>
<keyword evidence="2" id="KW-1185">Reference proteome</keyword>
<protein>
    <submittedName>
        <fullName evidence="1">Uncharacterized protein</fullName>
    </submittedName>
</protein>
<organism evidence="1 2">
    <name type="scientific">Steinernema carpocapsae</name>
    <name type="common">Entomopathogenic nematode</name>
    <dbReference type="NCBI Taxonomy" id="34508"/>
    <lineage>
        <taxon>Eukaryota</taxon>
        <taxon>Metazoa</taxon>
        <taxon>Ecdysozoa</taxon>
        <taxon>Nematoda</taxon>
        <taxon>Chromadorea</taxon>
        <taxon>Rhabditida</taxon>
        <taxon>Tylenchina</taxon>
        <taxon>Panagrolaimomorpha</taxon>
        <taxon>Strongyloidoidea</taxon>
        <taxon>Steinernematidae</taxon>
        <taxon>Steinernema</taxon>
    </lineage>
</organism>
<sequence>MATERESFEKTESRGRRNIFCLCSSIWGFYLHTETARSCLHSGTSSSLRFLPQPSSRLSLSHRARDRARATVDIVPATKVCLSPNCPTISQGGPQLEVVPKRSTV</sequence>
<reference evidence="1 2" key="2">
    <citation type="journal article" date="2019" name="G3 (Bethesda)">
        <title>Hybrid Assembly of the Genome of the Entomopathogenic Nematode Steinernema carpocapsae Identifies the X-Chromosome.</title>
        <authorList>
            <person name="Serra L."/>
            <person name="Macchietto M."/>
            <person name="Macias-Munoz A."/>
            <person name="McGill C.J."/>
            <person name="Rodriguez I.M."/>
            <person name="Rodriguez B."/>
            <person name="Murad R."/>
            <person name="Mortazavi A."/>
        </authorList>
    </citation>
    <scope>NUCLEOTIDE SEQUENCE [LARGE SCALE GENOMIC DNA]</scope>
    <source>
        <strain evidence="1 2">ALL</strain>
    </source>
</reference>
<reference evidence="1 2" key="1">
    <citation type="journal article" date="2015" name="Genome Biol.">
        <title>Comparative genomics of Steinernema reveals deeply conserved gene regulatory networks.</title>
        <authorList>
            <person name="Dillman A.R."/>
            <person name="Macchietto M."/>
            <person name="Porter C.F."/>
            <person name="Rogers A."/>
            <person name="Williams B."/>
            <person name="Antoshechkin I."/>
            <person name="Lee M.M."/>
            <person name="Goodwin Z."/>
            <person name="Lu X."/>
            <person name="Lewis E.E."/>
            <person name="Goodrich-Blair H."/>
            <person name="Stock S.P."/>
            <person name="Adams B.J."/>
            <person name="Sternberg P.W."/>
            <person name="Mortazavi A."/>
        </authorList>
    </citation>
    <scope>NUCLEOTIDE SEQUENCE [LARGE SCALE GENOMIC DNA]</scope>
    <source>
        <strain evidence="1 2">ALL</strain>
    </source>
</reference>
<dbReference type="EMBL" id="AZBU02000001">
    <property type="protein sequence ID" value="TMS32295.1"/>
    <property type="molecule type" value="Genomic_DNA"/>
</dbReference>
<comment type="caution">
    <text evidence="1">The sequence shown here is derived from an EMBL/GenBank/DDBJ whole genome shotgun (WGS) entry which is preliminary data.</text>
</comment>